<keyword evidence="2" id="KW-1185">Reference proteome</keyword>
<evidence type="ECO:0000313" key="2">
    <source>
        <dbReference type="Proteomes" id="UP000308600"/>
    </source>
</evidence>
<dbReference type="Proteomes" id="UP000308600">
    <property type="component" value="Unassembled WGS sequence"/>
</dbReference>
<sequence>MSVHPQLIRRFPFNRHDKPPRLARSEKYRKRNLSWAIGGRQLDRVNVLGNDISYGHTGCVNALSWARDGELLLSGGDDQTVRIWRMDPSEPHEYPFVCRSIIRTGHRANIFNAHMLPYSSRIATVAGDQEVRIFDIGESQLGSQDGRETWIRPEAGGTRVLRCHHDRVKRITLEDSPDVFLTVGEDGSVRQHDLRTSHDCRREQCPTPLVKVNHELSTLALSPLTPYHFVVAGESPYGLLFDRRQTGRYLKEEWGMVPAPGEDDLTTCVRRFGLTSMRNRQSGPLRGHITGARMSAENGHEVLLSYSSDGIYLFSTQDDVGDNTKFATSVLAPNAKRLKVDNIDMVADIDDQQSESSRVDEEAEDILLETDLFQLEEPDEAEEEEEEDELDQYSTVDEDDRFINVSIVLPRRQYKGARNVETVKDVNFLGPHDEFVTSGSDDGNFFIWDKATGALEGIYEGDGSVVNVIEGHPHLPLIAVSGIDKTVKLFAPTYGPSCYSRTGNAERIIEVNSRRTRNGMHRHHLIALLAQARQLMGGENTDSPECTHQ</sequence>
<dbReference type="EMBL" id="ML208261">
    <property type="protein sequence ID" value="TFK75871.1"/>
    <property type="molecule type" value="Genomic_DNA"/>
</dbReference>
<proteinExistence type="predicted"/>
<reference evidence="1 2" key="1">
    <citation type="journal article" date="2019" name="Nat. Ecol. Evol.">
        <title>Megaphylogeny resolves global patterns of mushroom evolution.</title>
        <authorList>
            <person name="Varga T."/>
            <person name="Krizsan K."/>
            <person name="Foldi C."/>
            <person name="Dima B."/>
            <person name="Sanchez-Garcia M."/>
            <person name="Sanchez-Ramirez S."/>
            <person name="Szollosi G.J."/>
            <person name="Szarkandi J.G."/>
            <person name="Papp V."/>
            <person name="Albert L."/>
            <person name="Andreopoulos W."/>
            <person name="Angelini C."/>
            <person name="Antonin V."/>
            <person name="Barry K.W."/>
            <person name="Bougher N.L."/>
            <person name="Buchanan P."/>
            <person name="Buyck B."/>
            <person name="Bense V."/>
            <person name="Catcheside P."/>
            <person name="Chovatia M."/>
            <person name="Cooper J."/>
            <person name="Damon W."/>
            <person name="Desjardin D."/>
            <person name="Finy P."/>
            <person name="Geml J."/>
            <person name="Haridas S."/>
            <person name="Hughes K."/>
            <person name="Justo A."/>
            <person name="Karasinski D."/>
            <person name="Kautmanova I."/>
            <person name="Kiss B."/>
            <person name="Kocsube S."/>
            <person name="Kotiranta H."/>
            <person name="LaButti K.M."/>
            <person name="Lechner B.E."/>
            <person name="Liimatainen K."/>
            <person name="Lipzen A."/>
            <person name="Lukacs Z."/>
            <person name="Mihaltcheva S."/>
            <person name="Morgado L.N."/>
            <person name="Niskanen T."/>
            <person name="Noordeloos M.E."/>
            <person name="Ohm R.A."/>
            <person name="Ortiz-Santana B."/>
            <person name="Ovrebo C."/>
            <person name="Racz N."/>
            <person name="Riley R."/>
            <person name="Savchenko A."/>
            <person name="Shiryaev A."/>
            <person name="Soop K."/>
            <person name="Spirin V."/>
            <person name="Szebenyi C."/>
            <person name="Tomsovsky M."/>
            <person name="Tulloss R.E."/>
            <person name="Uehling J."/>
            <person name="Grigoriev I.V."/>
            <person name="Vagvolgyi C."/>
            <person name="Papp T."/>
            <person name="Martin F.M."/>
            <person name="Miettinen O."/>
            <person name="Hibbett D.S."/>
            <person name="Nagy L.G."/>
        </authorList>
    </citation>
    <scope>NUCLEOTIDE SEQUENCE [LARGE SCALE GENOMIC DNA]</scope>
    <source>
        <strain evidence="1 2">NL-1719</strain>
    </source>
</reference>
<protein>
    <submittedName>
        <fullName evidence="1">WD40 repeat-like protein</fullName>
    </submittedName>
</protein>
<organism evidence="1 2">
    <name type="scientific">Pluteus cervinus</name>
    <dbReference type="NCBI Taxonomy" id="181527"/>
    <lineage>
        <taxon>Eukaryota</taxon>
        <taxon>Fungi</taxon>
        <taxon>Dikarya</taxon>
        <taxon>Basidiomycota</taxon>
        <taxon>Agaricomycotina</taxon>
        <taxon>Agaricomycetes</taxon>
        <taxon>Agaricomycetidae</taxon>
        <taxon>Agaricales</taxon>
        <taxon>Pluteineae</taxon>
        <taxon>Pluteaceae</taxon>
        <taxon>Pluteus</taxon>
    </lineage>
</organism>
<evidence type="ECO:0000313" key="1">
    <source>
        <dbReference type="EMBL" id="TFK75871.1"/>
    </source>
</evidence>
<accession>A0ACD3BDZ8</accession>
<gene>
    <name evidence="1" type="ORF">BDN72DRAFT_354198</name>
</gene>
<name>A0ACD3BDZ8_9AGAR</name>